<feature type="region of interest" description="Disordered" evidence="1">
    <location>
        <begin position="165"/>
        <end position="187"/>
    </location>
</feature>
<proteinExistence type="predicted"/>
<keyword evidence="2" id="KW-0732">Signal</keyword>
<feature type="signal peptide" evidence="2">
    <location>
        <begin position="1"/>
        <end position="30"/>
    </location>
</feature>
<keyword evidence="5" id="KW-1185">Reference proteome</keyword>
<dbReference type="InterPro" id="IPR018637">
    <property type="entry name" value="DUF2059"/>
</dbReference>
<dbReference type="AlphaFoldDB" id="A0A1T5KGJ7"/>
<accession>A0A1T5KGJ7</accession>
<dbReference type="Proteomes" id="UP000190341">
    <property type="component" value="Unassembled WGS sequence"/>
</dbReference>
<feature type="chain" id="PRO_5012097745" description="DUF2059 domain-containing protein" evidence="2">
    <location>
        <begin position="31"/>
        <end position="187"/>
    </location>
</feature>
<evidence type="ECO:0000313" key="5">
    <source>
        <dbReference type="Proteomes" id="UP000190341"/>
    </source>
</evidence>
<dbReference type="Pfam" id="PF09832">
    <property type="entry name" value="DUF2059"/>
    <property type="match status" value="1"/>
</dbReference>
<feature type="domain" description="DUF2059" evidence="3">
    <location>
        <begin position="101"/>
        <end position="159"/>
    </location>
</feature>
<gene>
    <name evidence="4" type="ORF">SAMN06296058_1694</name>
</gene>
<evidence type="ECO:0000259" key="3">
    <source>
        <dbReference type="Pfam" id="PF09832"/>
    </source>
</evidence>
<reference evidence="4 5" key="1">
    <citation type="submission" date="2017-02" db="EMBL/GenBank/DDBJ databases">
        <authorList>
            <person name="Peterson S.W."/>
        </authorList>
    </citation>
    <scope>NUCLEOTIDE SEQUENCE [LARGE SCALE GENOMIC DNA]</scope>
    <source>
        <strain evidence="4 5">P15</strain>
    </source>
</reference>
<dbReference type="RefSeq" id="WP_079723965.1">
    <property type="nucleotide sequence ID" value="NZ_BMCL01000002.1"/>
</dbReference>
<dbReference type="STRING" id="428993.SAMN06296058_1694"/>
<evidence type="ECO:0000256" key="2">
    <source>
        <dbReference type="SAM" id="SignalP"/>
    </source>
</evidence>
<name>A0A1T5KGJ7_9GAMM</name>
<evidence type="ECO:0000256" key="1">
    <source>
        <dbReference type="SAM" id="MobiDB-lite"/>
    </source>
</evidence>
<dbReference type="EMBL" id="FUZV01000001">
    <property type="protein sequence ID" value="SKC62827.1"/>
    <property type="molecule type" value="Genomic_DNA"/>
</dbReference>
<evidence type="ECO:0000313" key="4">
    <source>
        <dbReference type="EMBL" id="SKC62827.1"/>
    </source>
</evidence>
<protein>
    <recommendedName>
        <fullName evidence="3">DUF2059 domain-containing protein</fullName>
    </recommendedName>
</protein>
<organism evidence="4 5">
    <name type="scientific">Pseudoxanthomonas indica</name>
    <dbReference type="NCBI Taxonomy" id="428993"/>
    <lineage>
        <taxon>Bacteria</taxon>
        <taxon>Pseudomonadati</taxon>
        <taxon>Pseudomonadota</taxon>
        <taxon>Gammaproteobacteria</taxon>
        <taxon>Lysobacterales</taxon>
        <taxon>Lysobacteraceae</taxon>
        <taxon>Pseudoxanthomonas</taxon>
    </lineage>
</organism>
<sequence length="187" mass="21056">MTKLSNRMRLLLSSALLACCCLVLAGTTLAAEPTDADIDKLLQASRAESVLNAIVPQMETMQRQQFDQMMAGKELTPEQRAEADRLLARTNEIMRKALSWQEMRPLYIDVYKKTFTREDVRAITKFYESSAGRSLLDKTPALMQNLMGAIQVKMAPVMEQLQAEMKNVTPEPVPAPPVTPTKKKKKR</sequence>